<dbReference type="SUPFAM" id="SSF52777">
    <property type="entry name" value="CoA-dependent acyltransferases"/>
    <property type="match status" value="1"/>
</dbReference>
<dbReference type="Pfam" id="PF00501">
    <property type="entry name" value="AMP-binding"/>
    <property type="match status" value="1"/>
</dbReference>
<dbReference type="Gene3D" id="2.30.38.10">
    <property type="entry name" value="Luciferase, Domain 3"/>
    <property type="match status" value="1"/>
</dbReference>
<dbReference type="InterPro" id="IPR010071">
    <property type="entry name" value="AA_adenyl_dom"/>
</dbReference>
<dbReference type="SUPFAM" id="SSF47336">
    <property type="entry name" value="ACP-like"/>
    <property type="match status" value="1"/>
</dbReference>
<dbReference type="Pfam" id="PF00550">
    <property type="entry name" value="PP-binding"/>
    <property type="match status" value="1"/>
</dbReference>
<evidence type="ECO:0000256" key="3">
    <source>
        <dbReference type="ARBA" id="ARBA00022450"/>
    </source>
</evidence>
<dbReference type="SMART" id="SM00823">
    <property type="entry name" value="PKS_PP"/>
    <property type="match status" value="1"/>
</dbReference>
<dbReference type="InterPro" id="IPR020806">
    <property type="entry name" value="PKS_PP-bd"/>
</dbReference>
<feature type="domain" description="Carrier" evidence="6">
    <location>
        <begin position="807"/>
        <end position="882"/>
    </location>
</feature>
<gene>
    <name evidence="7" type="ORF">EL26_14340</name>
</gene>
<dbReference type="InterPro" id="IPR045851">
    <property type="entry name" value="AMP-bd_C_sf"/>
</dbReference>
<dbReference type="GO" id="GO:0017000">
    <property type="term" value="P:antibiotic biosynthetic process"/>
    <property type="evidence" value="ECO:0007669"/>
    <property type="project" value="UniProtKB-KW"/>
</dbReference>
<proteinExistence type="inferred from homology"/>
<evidence type="ECO:0000313" key="8">
    <source>
        <dbReference type="Proteomes" id="UP000027931"/>
    </source>
</evidence>
<dbReference type="FunFam" id="2.30.38.10:FF:000001">
    <property type="entry name" value="Non-ribosomal peptide synthetase PvdI"/>
    <property type="match status" value="1"/>
</dbReference>
<dbReference type="CDD" id="cd05930">
    <property type="entry name" value="A_NRPS"/>
    <property type="match status" value="1"/>
</dbReference>
<dbReference type="Gene3D" id="3.40.50.980">
    <property type="match status" value="2"/>
</dbReference>
<keyword evidence="4" id="KW-0597">Phosphoprotein</keyword>
<comment type="similarity">
    <text evidence="2">Belongs to the ATP-dependent AMP-binding enzyme family.</text>
</comment>
<dbReference type="PANTHER" id="PTHR45527:SF1">
    <property type="entry name" value="FATTY ACID SYNTHASE"/>
    <property type="match status" value="1"/>
</dbReference>
<dbReference type="FunFam" id="3.40.50.12780:FF:000012">
    <property type="entry name" value="Non-ribosomal peptide synthetase"/>
    <property type="match status" value="1"/>
</dbReference>
<reference evidence="7 8" key="1">
    <citation type="journal article" date="2013" name="Int. J. Syst. Evol. Microbiol.">
        <title>Tumebacillus flagellatus sp. nov., an alpha-amylase/pullulanase-producing bacterium isolated from cassava wastewater.</title>
        <authorList>
            <person name="Wang Q."/>
            <person name="Xie N."/>
            <person name="Qin Y."/>
            <person name="Shen N."/>
            <person name="Zhu J."/>
            <person name="Mi H."/>
            <person name="Huang R."/>
        </authorList>
    </citation>
    <scope>NUCLEOTIDE SEQUENCE [LARGE SCALE GENOMIC DNA]</scope>
    <source>
        <strain evidence="7 8">GST4</strain>
    </source>
</reference>
<dbReference type="FunFam" id="3.30.300.30:FF:000010">
    <property type="entry name" value="Enterobactin synthetase component F"/>
    <property type="match status" value="1"/>
</dbReference>
<dbReference type="InterPro" id="IPR036736">
    <property type="entry name" value="ACP-like_sf"/>
</dbReference>
<evidence type="ECO:0000256" key="2">
    <source>
        <dbReference type="ARBA" id="ARBA00006432"/>
    </source>
</evidence>
<name>A0A074M9F1_9BACL</name>
<dbReference type="GO" id="GO:0043041">
    <property type="term" value="P:amino acid activation for nonribosomal peptide biosynthetic process"/>
    <property type="evidence" value="ECO:0007669"/>
    <property type="project" value="TreeGrafter"/>
</dbReference>
<evidence type="ECO:0000256" key="1">
    <source>
        <dbReference type="ARBA" id="ARBA00001957"/>
    </source>
</evidence>
<organism evidence="7 8">
    <name type="scientific">Tumebacillus flagellatus</name>
    <dbReference type="NCBI Taxonomy" id="1157490"/>
    <lineage>
        <taxon>Bacteria</taxon>
        <taxon>Bacillati</taxon>
        <taxon>Bacillota</taxon>
        <taxon>Bacilli</taxon>
        <taxon>Bacillales</taxon>
        <taxon>Alicyclobacillaceae</taxon>
        <taxon>Tumebacillus</taxon>
    </lineage>
</organism>
<dbReference type="InterPro" id="IPR006162">
    <property type="entry name" value="Ppantetheine_attach_site"/>
</dbReference>
<dbReference type="Gene3D" id="1.10.1200.10">
    <property type="entry name" value="ACP-like"/>
    <property type="match status" value="1"/>
</dbReference>
<dbReference type="AlphaFoldDB" id="A0A074M9F1"/>
<dbReference type="PROSITE" id="PS00455">
    <property type="entry name" value="AMP_BINDING"/>
    <property type="match status" value="1"/>
</dbReference>
<dbReference type="Pfam" id="PF13193">
    <property type="entry name" value="AMP-binding_C"/>
    <property type="match status" value="1"/>
</dbReference>
<dbReference type="PROSITE" id="PS50075">
    <property type="entry name" value="CARRIER"/>
    <property type="match status" value="1"/>
</dbReference>
<evidence type="ECO:0000259" key="6">
    <source>
        <dbReference type="PROSITE" id="PS50075"/>
    </source>
</evidence>
<dbReference type="GO" id="GO:0031177">
    <property type="term" value="F:phosphopantetheine binding"/>
    <property type="evidence" value="ECO:0007669"/>
    <property type="project" value="InterPro"/>
</dbReference>
<keyword evidence="3" id="KW-0596">Phosphopantetheine</keyword>
<accession>A0A074M9F1</accession>
<dbReference type="FunFam" id="1.10.1200.10:FF:000005">
    <property type="entry name" value="Nonribosomal peptide synthetase 1"/>
    <property type="match status" value="1"/>
</dbReference>
<dbReference type="InterPro" id="IPR009081">
    <property type="entry name" value="PP-bd_ACP"/>
</dbReference>
<dbReference type="SUPFAM" id="SSF56801">
    <property type="entry name" value="Acetyl-CoA synthetase-like"/>
    <property type="match status" value="1"/>
</dbReference>
<dbReference type="GO" id="GO:0044550">
    <property type="term" value="P:secondary metabolite biosynthetic process"/>
    <property type="evidence" value="ECO:0007669"/>
    <property type="project" value="UniProtKB-ARBA"/>
</dbReference>
<dbReference type="FunFam" id="3.40.50.980:FF:000001">
    <property type="entry name" value="Non-ribosomal peptide synthetase"/>
    <property type="match status" value="1"/>
</dbReference>
<dbReference type="InterPro" id="IPR000873">
    <property type="entry name" value="AMP-dep_synth/lig_dom"/>
</dbReference>
<keyword evidence="8" id="KW-1185">Reference proteome</keyword>
<evidence type="ECO:0000256" key="5">
    <source>
        <dbReference type="ARBA" id="ARBA00023194"/>
    </source>
</evidence>
<dbReference type="Proteomes" id="UP000027931">
    <property type="component" value="Unassembled WGS sequence"/>
</dbReference>
<comment type="caution">
    <text evidence="7">The sequence shown here is derived from an EMBL/GenBank/DDBJ whole genome shotgun (WGS) entry which is preliminary data.</text>
</comment>
<protein>
    <recommendedName>
        <fullName evidence="6">Carrier domain-containing protein</fullName>
    </recommendedName>
</protein>
<dbReference type="PANTHER" id="PTHR45527">
    <property type="entry name" value="NONRIBOSOMAL PEPTIDE SYNTHETASE"/>
    <property type="match status" value="1"/>
</dbReference>
<dbReference type="EMBL" id="JMIR01000020">
    <property type="protein sequence ID" value="KEO82562.1"/>
    <property type="molecule type" value="Genomic_DNA"/>
</dbReference>
<dbReference type="STRING" id="1157490.EL26_14340"/>
<comment type="cofactor">
    <cofactor evidence="1">
        <name>pantetheine 4'-phosphate</name>
        <dbReference type="ChEBI" id="CHEBI:47942"/>
    </cofactor>
</comment>
<dbReference type="GO" id="GO:0005737">
    <property type="term" value="C:cytoplasm"/>
    <property type="evidence" value="ECO:0007669"/>
    <property type="project" value="TreeGrafter"/>
</dbReference>
<keyword evidence="5" id="KW-0045">Antibiotic biosynthesis</keyword>
<dbReference type="Gene3D" id="3.30.300.30">
    <property type="match status" value="1"/>
</dbReference>
<dbReference type="InterPro" id="IPR020845">
    <property type="entry name" value="AMP-binding_CS"/>
</dbReference>
<dbReference type="PROSITE" id="PS00012">
    <property type="entry name" value="PHOSPHOPANTETHEINE"/>
    <property type="match status" value="1"/>
</dbReference>
<evidence type="ECO:0000256" key="4">
    <source>
        <dbReference type="ARBA" id="ARBA00022553"/>
    </source>
</evidence>
<dbReference type="InterPro" id="IPR025110">
    <property type="entry name" value="AMP-bd_C"/>
</dbReference>
<evidence type="ECO:0000313" key="7">
    <source>
        <dbReference type="EMBL" id="KEO82562.1"/>
    </source>
</evidence>
<dbReference type="NCBIfam" id="TIGR01733">
    <property type="entry name" value="AA-adenyl-dom"/>
    <property type="match status" value="1"/>
</dbReference>
<dbReference type="Gene3D" id="3.30.559.30">
    <property type="entry name" value="Nonribosomal peptide synthetase, condensation domain"/>
    <property type="match status" value="1"/>
</dbReference>
<sequence>MAAAQNMKSRLSDGEEPIPYLEVVEWLNELLAEEDAIGGLTHWQKVRQALSQVEESVYTQPLERRIGEPHVPRTAFARRTVPNPIAVGSSMAELATTATVLTAWQSLLSRYAGDVVPVNVVLDGRAIPDLQTVVGPLSKSVPVLGLQQMSQSFAEAADTVRQELELAASWQEYDRGGVGSPFGFAFHVHPAAEEGPQFTFQRVGLFESDPSCKLKLVCCEHTGSLEFVLAYDEVLYGQQDAQRMLDSLELLLRHAVEQPDTPVKNLNILTDQELEHLLVTLNQTEHEVPYDTVHQMFELQVERTPDAVAIVCDGHAFTYRELNARANQLAHRLREWGVQKDTLVAVYLERTSDLPPALYGVLKAGGAYVPLDPTYPEERLSAILEDANCPIVLTVRSLRDKLPDHGARVLCLDEEAQELAARPDGNPEPMTDSHGLMYLLYTSGSTGKPKGVMIEHHSVVNLFVDLSRVNPPTGDDVMLALASISFDISVAELFWTVCQGITTVLVPYDGEQYGNYDRFLQLPQQYGIGPVTMMQTTPSRGKMLFDEPGSQRFLASLQTWWFAGEPLPTAFIENLRAKTPAVIVNLYGPTETTVYSTVYVSAGGETLPFLPMGRAIINTKLYVLDEERQPVPIGAKGELYIANRGVGRGYLNRPDLTAERFLADPFSGTSGGRMYKSGDLARYLPDGTLEILGRSDDQVKIRGFRIEIGEVESVLAQHPGVEKCAVTVWQKDTMEKRLVGYVVPKNDQSVTAESLRKFLAEQLPEYMIPSMFMPVGEIPLTPNGKTDRKSLPKPDVDAMVSEQEYVAPRNEMEEQVAAIWSAVLGKEAVSVESKFYELGGDSILALQVVSRLQTAFEMEFPIAAFFDHPTVASQAKLIDELIEAELLGELDGLSEEEIQRMLGEGSK</sequence>
<dbReference type="eggNOG" id="COG1020">
    <property type="taxonomic scope" value="Bacteria"/>
</dbReference>